<dbReference type="InterPro" id="IPR003961">
    <property type="entry name" value="FN3_dom"/>
</dbReference>
<evidence type="ECO:0000256" key="2">
    <source>
        <dbReference type="SAM" id="SignalP"/>
    </source>
</evidence>
<protein>
    <recommendedName>
        <fullName evidence="3">Fibronectin type-III domain-containing protein</fullName>
    </recommendedName>
</protein>
<dbReference type="SUPFAM" id="SSF49265">
    <property type="entry name" value="Fibronectin type III"/>
    <property type="match status" value="1"/>
</dbReference>
<dbReference type="EMBL" id="VBOU01000089">
    <property type="protein sequence ID" value="TMQ53194.1"/>
    <property type="molecule type" value="Genomic_DNA"/>
</dbReference>
<evidence type="ECO:0000259" key="3">
    <source>
        <dbReference type="PROSITE" id="PS50853"/>
    </source>
</evidence>
<evidence type="ECO:0000313" key="5">
    <source>
        <dbReference type="Proteomes" id="UP000319829"/>
    </source>
</evidence>
<evidence type="ECO:0000256" key="1">
    <source>
        <dbReference type="SAM" id="Phobius"/>
    </source>
</evidence>
<dbReference type="InterPro" id="IPR046642">
    <property type="entry name" value="DUF6754"/>
</dbReference>
<reference evidence="4 5" key="1">
    <citation type="journal article" date="2019" name="Nat. Microbiol.">
        <title>Mediterranean grassland soil C-N compound turnover is dependent on rainfall and depth, and is mediated by genomically divergent microorganisms.</title>
        <authorList>
            <person name="Diamond S."/>
            <person name="Andeer P.F."/>
            <person name="Li Z."/>
            <person name="Crits-Christoph A."/>
            <person name="Burstein D."/>
            <person name="Anantharaman K."/>
            <person name="Lane K.R."/>
            <person name="Thomas B.C."/>
            <person name="Pan C."/>
            <person name="Northen T.R."/>
            <person name="Banfield J.F."/>
        </authorList>
    </citation>
    <scope>NUCLEOTIDE SEQUENCE [LARGE SCALE GENOMIC DNA]</scope>
    <source>
        <strain evidence="4">WS_4</strain>
    </source>
</reference>
<dbReference type="InterPro" id="IPR013783">
    <property type="entry name" value="Ig-like_fold"/>
</dbReference>
<dbReference type="InterPro" id="IPR036116">
    <property type="entry name" value="FN3_sf"/>
</dbReference>
<dbReference type="Gene3D" id="2.60.40.10">
    <property type="entry name" value="Immunoglobulins"/>
    <property type="match status" value="1"/>
</dbReference>
<proteinExistence type="predicted"/>
<dbReference type="Pfam" id="PF20539">
    <property type="entry name" value="DUF6754"/>
    <property type="match status" value="1"/>
</dbReference>
<accession>A0A538SP89</accession>
<feature type="transmembrane region" description="Helical" evidence="1">
    <location>
        <begin position="130"/>
        <end position="148"/>
    </location>
</feature>
<keyword evidence="1" id="KW-1133">Transmembrane helix</keyword>
<sequence>MPLTSFAPFLRGKSAAASVLLLSLGLFPSALTAFPLQATDIPNDGGSRIGLSWRPPPNPPPQWVVLRAQPEKPFAPIDTIGGDQTAFTDETARNGIPYQYRLAALNDATFLSDESPPATARASWFDTAKTNVAVVIALFFALVLYYIAQAERGKKWTFRTIAGLNAIEEAIGRSTEMGKGVLYVPGVQDIDDIQTIASMIILGNVARMAAKYETPLLVPTPSPAVYTVADEVVKGAYSDVGRVDSYRSDQVRYITTEQFAYVAAVNGIMLRDRPAANLLLGAFFAESLLLAETGHEIGAIQIAGTANVHQLPFFVVACDYTLIGEEYYAASAYLSKDARLLGSLKASDTVKILLVITIVVGSVLLSMGHSWLAEFFATQ</sequence>
<evidence type="ECO:0000313" key="4">
    <source>
        <dbReference type="EMBL" id="TMQ53194.1"/>
    </source>
</evidence>
<feature type="signal peptide" evidence="2">
    <location>
        <begin position="1"/>
        <end position="32"/>
    </location>
</feature>
<organism evidence="4 5">
    <name type="scientific">Eiseniibacteriota bacterium</name>
    <dbReference type="NCBI Taxonomy" id="2212470"/>
    <lineage>
        <taxon>Bacteria</taxon>
        <taxon>Candidatus Eiseniibacteriota</taxon>
    </lineage>
</organism>
<dbReference type="Proteomes" id="UP000319829">
    <property type="component" value="Unassembled WGS sequence"/>
</dbReference>
<gene>
    <name evidence="4" type="ORF">E6K74_10200</name>
</gene>
<comment type="caution">
    <text evidence="4">The sequence shown here is derived from an EMBL/GenBank/DDBJ whole genome shotgun (WGS) entry which is preliminary data.</text>
</comment>
<name>A0A538SP89_UNCEI</name>
<keyword evidence="1" id="KW-0472">Membrane</keyword>
<keyword evidence="2" id="KW-0732">Signal</keyword>
<dbReference type="PROSITE" id="PS50853">
    <property type="entry name" value="FN3"/>
    <property type="match status" value="1"/>
</dbReference>
<feature type="transmembrane region" description="Helical" evidence="1">
    <location>
        <begin position="352"/>
        <end position="372"/>
    </location>
</feature>
<dbReference type="AlphaFoldDB" id="A0A538SP89"/>
<feature type="chain" id="PRO_5021992332" description="Fibronectin type-III domain-containing protein" evidence="2">
    <location>
        <begin position="33"/>
        <end position="379"/>
    </location>
</feature>
<keyword evidence="1" id="KW-0812">Transmembrane</keyword>
<feature type="domain" description="Fibronectin type-III" evidence="3">
    <location>
        <begin position="32"/>
        <end position="126"/>
    </location>
</feature>